<dbReference type="AlphaFoldDB" id="A0A814HYX4"/>
<organism evidence="1 2">
    <name type="scientific">Brachionus calyciflorus</name>
    <dbReference type="NCBI Taxonomy" id="104777"/>
    <lineage>
        <taxon>Eukaryota</taxon>
        <taxon>Metazoa</taxon>
        <taxon>Spiralia</taxon>
        <taxon>Gnathifera</taxon>
        <taxon>Rotifera</taxon>
        <taxon>Eurotatoria</taxon>
        <taxon>Monogononta</taxon>
        <taxon>Pseudotrocha</taxon>
        <taxon>Ploima</taxon>
        <taxon>Brachionidae</taxon>
        <taxon>Brachionus</taxon>
    </lineage>
</organism>
<name>A0A814HYX4_9BILA</name>
<proteinExistence type="predicted"/>
<evidence type="ECO:0000313" key="2">
    <source>
        <dbReference type="Proteomes" id="UP000663879"/>
    </source>
</evidence>
<dbReference type="Proteomes" id="UP000663879">
    <property type="component" value="Unassembled WGS sequence"/>
</dbReference>
<accession>A0A814HYX4</accession>
<dbReference type="EMBL" id="CAJNOC010004255">
    <property type="protein sequence ID" value="CAF1014981.1"/>
    <property type="molecule type" value="Genomic_DNA"/>
</dbReference>
<comment type="caution">
    <text evidence="1">The sequence shown here is derived from an EMBL/GenBank/DDBJ whole genome shotgun (WGS) entry which is preliminary data.</text>
</comment>
<reference evidence="1" key="1">
    <citation type="submission" date="2021-02" db="EMBL/GenBank/DDBJ databases">
        <authorList>
            <person name="Nowell W R."/>
        </authorList>
    </citation>
    <scope>NUCLEOTIDE SEQUENCE</scope>
    <source>
        <strain evidence="1">Ploen Becks lab</strain>
    </source>
</reference>
<sequence>MSDESDGSKIIEKKLLKFKNYESAINYLRSRNLTLVEKKLIRDKHSEFLERLQNIKSAHKINNQILHSKNKT</sequence>
<keyword evidence="2" id="KW-1185">Reference proteome</keyword>
<gene>
    <name evidence="1" type="ORF">OXX778_LOCUS17083</name>
</gene>
<protein>
    <submittedName>
        <fullName evidence="1">Uncharacterized protein</fullName>
    </submittedName>
</protein>
<evidence type="ECO:0000313" key="1">
    <source>
        <dbReference type="EMBL" id="CAF1014981.1"/>
    </source>
</evidence>